<feature type="compositionally biased region" description="Basic and acidic residues" evidence="1">
    <location>
        <begin position="271"/>
        <end position="325"/>
    </location>
</feature>
<sequence length="518" mass="59492">MKADGTMSGNKRYVNVTCEGRTLKLQINNEGDLPLPLLWIYFPNAQGLTYKKDKQEYASTIVSDVFILDKEVDNYNVIAFCNSGTSHLVKLEEQGLKKQRVMQKMEALKGSKEKGKENKSCVSNKASCPPPKKTKLVPSKDRKLKLVSSKDRKLKVGWMHKESEGDIFLQIKAPMGGMRTLILNDRSTYTATDILDLATAEFMKNTSFTQDLFKDCRLELGLFNGTPLPHFLDVDGNECDIWKYCASQGKSLYRLKLYLLSTLNKATGTDVQKHKETYDVQENEQRADVQKNEKTDDGHNKNKENDDVQESEKSDEKLENLKDFEAADLKMTEDEKMPWLDDPDEEMSSFYKSEEMFNEMLEMNEDSETDDEEAVANSIEVLYQRVTVSKYSKLPSVIELSKKDCYRHLKIEMRGTIINKKEFDPLDFGFFISRITMDGKVLLQISVNDDCTKSYEFPAVDLNFQAKHTILHHYSVLNGFCEKNYGLGIIPYCNDDCQPIFCWKRNGKTMKEGMMMLN</sequence>
<feature type="region of interest" description="Disordered" evidence="1">
    <location>
        <begin position="107"/>
        <end position="134"/>
    </location>
</feature>
<feature type="region of interest" description="Disordered" evidence="1">
    <location>
        <begin position="270"/>
        <end position="325"/>
    </location>
</feature>
<proteinExistence type="predicted"/>
<reference evidence="2 3" key="1">
    <citation type="journal article" date="2017" name="Curr. Biol.">
        <title>The Evolution of Venom by Co-option of Single-Copy Genes.</title>
        <authorList>
            <person name="Martinson E.O."/>
            <person name="Mrinalini"/>
            <person name="Kelkar Y.D."/>
            <person name="Chang C.H."/>
            <person name="Werren J.H."/>
        </authorList>
    </citation>
    <scope>NUCLEOTIDE SEQUENCE [LARGE SCALE GENOMIC DNA]</scope>
    <source>
        <strain evidence="2 3">Alberta</strain>
        <tissue evidence="2">Whole body</tissue>
    </source>
</reference>
<dbReference type="AlphaFoldDB" id="A0A232ED14"/>
<dbReference type="OrthoDB" id="7700243at2759"/>
<evidence type="ECO:0000313" key="3">
    <source>
        <dbReference type="Proteomes" id="UP000215335"/>
    </source>
</evidence>
<feature type="compositionally biased region" description="Basic and acidic residues" evidence="1">
    <location>
        <begin position="107"/>
        <end position="119"/>
    </location>
</feature>
<evidence type="ECO:0000256" key="1">
    <source>
        <dbReference type="SAM" id="MobiDB-lite"/>
    </source>
</evidence>
<dbReference type="EMBL" id="NNAY01009428">
    <property type="protein sequence ID" value="OXU16236.1"/>
    <property type="molecule type" value="Genomic_DNA"/>
</dbReference>
<keyword evidence="3" id="KW-1185">Reference proteome</keyword>
<accession>A0A232ED14</accession>
<evidence type="ECO:0000313" key="2">
    <source>
        <dbReference type="EMBL" id="OXU16236.1"/>
    </source>
</evidence>
<comment type="caution">
    <text evidence="2">The sequence shown here is derived from an EMBL/GenBank/DDBJ whole genome shotgun (WGS) entry which is preliminary data.</text>
</comment>
<protein>
    <submittedName>
        <fullName evidence="2">Uncharacterized protein</fullName>
    </submittedName>
</protein>
<organism evidence="2 3">
    <name type="scientific">Trichomalopsis sarcophagae</name>
    <dbReference type="NCBI Taxonomy" id="543379"/>
    <lineage>
        <taxon>Eukaryota</taxon>
        <taxon>Metazoa</taxon>
        <taxon>Ecdysozoa</taxon>
        <taxon>Arthropoda</taxon>
        <taxon>Hexapoda</taxon>
        <taxon>Insecta</taxon>
        <taxon>Pterygota</taxon>
        <taxon>Neoptera</taxon>
        <taxon>Endopterygota</taxon>
        <taxon>Hymenoptera</taxon>
        <taxon>Apocrita</taxon>
        <taxon>Proctotrupomorpha</taxon>
        <taxon>Chalcidoidea</taxon>
        <taxon>Pteromalidae</taxon>
        <taxon>Pteromalinae</taxon>
        <taxon>Trichomalopsis</taxon>
    </lineage>
</organism>
<gene>
    <name evidence="2" type="ORF">TSAR_006281</name>
</gene>
<dbReference type="Proteomes" id="UP000215335">
    <property type="component" value="Unassembled WGS sequence"/>
</dbReference>
<name>A0A232ED14_9HYME</name>